<protein>
    <submittedName>
        <fullName evidence="7">Uncharacterized protein</fullName>
    </submittedName>
</protein>
<feature type="region of interest" description="Disordered" evidence="3">
    <location>
        <begin position="373"/>
        <end position="410"/>
    </location>
</feature>
<dbReference type="AlphaFoldDB" id="A0A2P6NIA4"/>
<dbReference type="InterPro" id="IPR051485">
    <property type="entry name" value="SR-CTD_assoc_factor"/>
</dbReference>
<dbReference type="SMART" id="SM00582">
    <property type="entry name" value="RPR"/>
    <property type="match status" value="1"/>
</dbReference>
<evidence type="ECO:0000259" key="4">
    <source>
        <dbReference type="PROSITE" id="PS50102"/>
    </source>
</evidence>
<dbReference type="Pfam" id="PF00076">
    <property type="entry name" value="RRM_1"/>
    <property type="match status" value="2"/>
</dbReference>
<feature type="region of interest" description="Disordered" evidence="3">
    <location>
        <begin position="249"/>
        <end position="311"/>
    </location>
</feature>
<evidence type="ECO:0000259" key="6">
    <source>
        <dbReference type="PROSITE" id="PS51391"/>
    </source>
</evidence>
<dbReference type="Gene3D" id="3.30.70.330">
    <property type="match status" value="2"/>
</dbReference>
<dbReference type="PANTHER" id="PTHR23140">
    <property type="entry name" value="RNA PROCESSING PROTEIN LD23810P"/>
    <property type="match status" value="1"/>
</dbReference>
<evidence type="ECO:0000259" key="5">
    <source>
        <dbReference type="PROSITE" id="PS50128"/>
    </source>
</evidence>
<feature type="region of interest" description="Disordered" evidence="3">
    <location>
        <begin position="438"/>
        <end position="477"/>
    </location>
</feature>
<dbReference type="InterPro" id="IPR035979">
    <property type="entry name" value="RBD_domain_sf"/>
</dbReference>
<dbReference type="Gene3D" id="1.25.40.90">
    <property type="match status" value="1"/>
</dbReference>
<feature type="domain" description="RRM" evidence="4">
    <location>
        <begin position="98"/>
        <end position="170"/>
    </location>
</feature>
<organism evidence="7 8">
    <name type="scientific">Planoprotostelium fungivorum</name>
    <dbReference type="NCBI Taxonomy" id="1890364"/>
    <lineage>
        <taxon>Eukaryota</taxon>
        <taxon>Amoebozoa</taxon>
        <taxon>Evosea</taxon>
        <taxon>Variosea</taxon>
        <taxon>Cavosteliida</taxon>
        <taxon>Cavosteliaceae</taxon>
        <taxon>Planoprotostelium</taxon>
    </lineage>
</organism>
<dbReference type="InParanoid" id="A0A2P6NIA4"/>
<evidence type="ECO:0000313" key="8">
    <source>
        <dbReference type="Proteomes" id="UP000241769"/>
    </source>
</evidence>
<feature type="domain" description="SURP motif" evidence="5">
    <location>
        <begin position="315"/>
        <end position="357"/>
    </location>
</feature>
<gene>
    <name evidence="7" type="ORF">PROFUN_03822</name>
</gene>
<evidence type="ECO:0000256" key="1">
    <source>
        <dbReference type="ARBA" id="ARBA00022884"/>
    </source>
</evidence>
<dbReference type="SMART" id="SM00648">
    <property type="entry name" value="SWAP"/>
    <property type="match status" value="1"/>
</dbReference>
<evidence type="ECO:0000256" key="3">
    <source>
        <dbReference type="SAM" id="MobiDB-lite"/>
    </source>
</evidence>
<dbReference type="FunCoup" id="A0A2P6NIA4">
    <property type="interactions" value="7"/>
</dbReference>
<dbReference type="PANTHER" id="PTHR23140:SF2">
    <property type="match status" value="1"/>
</dbReference>
<evidence type="ECO:0000256" key="2">
    <source>
        <dbReference type="PROSITE-ProRule" id="PRU00176"/>
    </source>
</evidence>
<dbReference type="InterPro" id="IPR000061">
    <property type="entry name" value="Surp"/>
</dbReference>
<dbReference type="InterPro" id="IPR006569">
    <property type="entry name" value="CID_dom"/>
</dbReference>
<feature type="compositionally biased region" description="Basic and acidic residues" evidence="3">
    <location>
        <begin position="270"/>
        <end position="281"/>
    </location>
</feature>
<dbReference type="EMBL" id="MDYQ01000078">
    <property type="protein sequence ID" value="PRP83667.1"/>
    <property type="molecule type" value="Genomic_DNA"/>
</dbReference>
<sequence>MSTEEGAPPREDYQHAGYGDQQQYGGEQQQWTPEQVQAYYAQMGSNAGYGGYGAQNYGGYYGSEAAAAPAQDYSQDYGNSYYSDRHSAGGPPPSAPCRSVWVGSLSPEATEIDLQRAFSPFGSIEHIRIVPQLACAFIKFGELDAAIKAHNLMKGYTICGQPIKMGWGRQEGREDESRACRNLWLGSIGPGVDEGVIRNAFSRYGPIEKIRTLAHKNCAFVNFYTLDAAQAAKSAMQGQILIETPIRINYGKDTEPPGAPGGGGGGGGRFSDRGDRGDRGDYYGGSQSYQPPPPPVVDVPPAQYPPPSDIQTTQTIDKLCEFVAKNGPQFEQTTIERQKGNPKFSFLLPEGMHHGYYKWRLWMTKHGKGEGEPVGYAAPQEPIGHNAYPSEPAYAASPNQYPPPSNYGSGYGNAIPPPSNYNAPNGSYNSYAPPSGYNAPSTGFSDGPSANRATGFSSPPPPPPSQDSGPGMMNELSGLLDHLGSKKETIKSTKTWIMSRQNQATDIIRLIASRADFSPTFESRLNIVYVVYDVLIHSSRNRAPGETSDNFSTAFRPHLKNIFASVMSAAGDEEERGKVTKVVRLMDEKKIYDSEYLSNLLPQSDPRKRPLDNWGGYEDSYKSRRY</sequence>
<dbReference type="PROSITE" id="PS50102">
    <property type="entry name" value="RRM"/>
    <property type="match status" value="2"/>
</dbReference>
<dbReference type="InterPro" id="IPR035967">
    <property type="entry name" value="SWAP/Surp_sf"/>
</dbReference>
<reference evidence="7 8" key="1">
    <citation type="journal article" date="2018" name="Genome Biol. Evol.">
        <title>Multiple Roots of Fruiting Body Formation in Amoebozoa.</title>
        <authorList>
            <person name="Hillmann F."/>
            <person name="Forbes G."/>
            <person name="Novohradska S."/>
            <person name="Ferling I."/>
            <person name="Riege K."/>
            <person name="Groth M."/>
            <person name="Westermann M."/>
            <person name="Marz M."/>
            <person name="Spaller T."/>
            <person name="Winckler T."/>
            <person name="Schaap P."/>
            <person name="Glockner G."/>
        </authorList>
    </citation>
    <scope>NUCLEOTIDE SEQUENCE [LARGE SCALE GENOMIC DNA]</scope>
    <source>
        <strain evidence="7 8">Jena</strain>
    </source>
</reference>
<evidence type="ECO:0000313" key="7">
    <source>
        <dbReference type="EMBL" id="PRP83667.1"/>
    </source>
</evidence>
<dbReference type="InterPro" id="IPR012677">
    <property type="entry name" value="Nucleotide-bd_a/b_plait_sf"/>
</dbReference>
<name>A0A2P6NIA4_9EUKA</name>
<proteinExistence type="predicted"/>
<dbReference type="Pfam" id="PF01805">
    <property type="entry name" value="Surp"/>
    <property type="match status" value="1"/>
</dbReference>
<keyword evidence="8" id="KW-1185">Reference proteome</keyword>
<dbReference type="GO" id="GO:0005634">
    <property type="term" value="C:nucleus"/>
    <property type="evidence" value="ECO:0007669"/>
    <property type="project" value="TreeGrafter"/>
</dbReference>
<dbReference type="Proteomes" id="UP000241769">
    <property type="component" value="Unassembled WGS sequence"/>
</dbReference>
<dbReference type="SMART" id="SM00360">
    <property type="entry name" value="RRM"/>
    <property type="match status" value="2"/>
</dbReference>
<feature type="domain" description="CID" evidence="6">
    <location>
        <begin position="464"/>
        <end position="608"/>
    </location>
</feature>
<dbReference type="Pfam" id="PF04818">
    <property type="entry name" value="CID"/>
    <property type="match status" value="1"/>
</dbReference>
<dbReference type="SUPFAM" id="SSF109905">
    <property type="entry name" value="Surp module (SWAP domain)"/>
    <property type="match status" value="1"/>
</dbReference>
<feature type="region of interest" description="Disordered" evidence="3">
    <location>
        <begin position="1"/>
        <end position="30"/>
    </location>
</feature>
<feature type="compositionally biased region" description="Pro residues" evidence="3">
    <location>
        <begin position="290"/>
        <end position="308"/>
    </location>
</feature>
<feature type="compositionally biased region" description="Low complexity" evidence="3">
    <location>
        <begin position="15"/>
        <end position="30"/>
    </location>
</feature>
<accession>A0A2P6NIA4</accession>
<dbReference type="SUPFAM" id="SSF54928">
    <property type="entry name" value="RNA-binding domain, RBD"/>
    <property type="match status" value="2"/>
</dbReference>
<dbReference type="Gene3D" id="1.10.10.790">
    <property type="entry name" value="Surp module"/>
    <property type="match status" value="1"/>
</dbReference>
<dbReference type="InterPro" id="IPR008942">
    <property type="entry name" value="ENTH_VHS"/>
</dbReference>
<dbReference type="GO" id="GO:0006396">
    <property type="term" value="P:RNA processing"/>
    <property type="evidence" value="ECO:0007669"/>
    <property type="project" value="InterPro"/>
</dbReference>
<keyword evidence="1 2" id="KW-0694">RNA-binding</keyword>
<dbReference type="PROSITE" id="PS50128">
    <property type="entry name" value="SURP"/>
    <property type="match status" value="1"/>
</dbReference>
<feature type="domain" description="RRM" evidence="4">
    <location>
        <begin position="181"/>
        <end position="253"/>
    </location>
</feature>
<dbReference type="InterPro" id="IPR000504">
    <property type="entry name" value="RRM_dom"/>
</dbReference>
<dbReference type="OrthoDB" id="2017782at2759"/>
<comment type="caution">
    <text evidence="7">The sequence shown here is derived from an EMBL/GenBank/DDBJ whole genome shotgun (WGS) entry which is preliminary data.</text>
</comment>
<feature type="compositionally biased region" description="Gly residues" evidence="3">
    <location>
        <begin position="260"/>
        <end position="269"/>
    </location>
</feature>
<dbReference type="STRING" id="1890364.A0A2P6NIA4"/>
<feature type="compositionally biased region" description="Low complexity" evidence="3">
    <location>
        <begin position="387"/>
        <end position="398"/>
    </location>
</feature>
<dbReference type="GO" id="GO:0003723">
    <property type="term" value="F:RNA binding"/>
    <property type="evidence" value="ECO:0007669"/>
    <property type="project" value="UniProtKB-UniRule"/>
</dbReference>
<dbReference type="PROSITE" id="PS51391">
    <property type="entry name" value="CID"/>
    <property type="match status" value="1"/>
</dbReference>